<evidence type="ECO:0000313" key="2">
    <source>
        <dbReference type="EMBL" id="KZM35827.1"/>
    </source>
</evidence>
<keyword evidence="5" id="KW-1185">Reference proteome</keyword>
<dbReference type="RefSeq" id="WP_068625707.1">
    <property type="nucleotide sequence ID" value="NZ_LRIE01000065.1"/>
</dbReference>
<comment type="caution">
    <text evidence="2">The sequence shown here is derived from an EMBL/GenBank/DDBJ whole genome shotgun (WGS) entry which is preliminary data.</text>
</comment>
<dbReference type="Proteomes" id="UP000076447">
    <property type="component" value="Unassembled WGS sequence"/>
</dbReference>
<reference evidence="2 4" key="1">
    <citation type="submission" date="2016-01" db="EMBL/GenBank/DDBJ databases">
        <title>Genome sequence of Oerskovia enterophila VJag, an agar and cellulose degrading bacterium.</title>
        <authorList>
            <person name="Poehlein A."/>
            <person name="Jag V."/>
            <person name="Bengelsdorf F."/>
            <person name="Duerre P."/>
            <person name="Daniel R."/>
        </authorList>
    </citation>
    <scope>NUCLEOTIDE SEQUENCE [LARGE SCALE GENOMIC DNA]</scope>
    <source>
        <strain evidence="2 4">VJag</strain>
    </source>
</reference>
<sequence>MNDHPLAQTEDEAQTEAGLHVILDDLAHLVETARAMPMSSSVLVHKADALALVDEMRRALPEQLAHADEVLAEADAVLAEANKQAEDILTTARARAIELVQKEQVAVQAESRAHAIVEDAERTAAELRVDADDYCDRRLAEFEVDLGKVMAQVHAGRAKLAQRMGELQGAEGSGE</sequence>
<dbReference type="EMBL" id="MAQA01000022">
    <property type="protein sequence ID" value="OCI31157.1"/>
    <property type="molecule type" value="Genomic_DNA"/>
</dbReference>
<gene>
    <name evidence="3" type="ORF">OERS_21080</name>
    <name evidence="2" type="ORF">OJAG_15280</name>
</gene>
<evidence type="ECO:0008006" key="6">
    <source>
        <dbReference type="Google" id="ProtNLM"/>
    </source>
</evidence>
<evidence type="ECO:0000313" key="4">
    <source>
        <dbReference type="Proteomes" id="UP000076447"/>
    </source>
</evidence>
<protein>
    <recommendedName>
        <fullName evidence="6">V-type ATP synthase subunit E</fullName>
    </recommendedName>
</protein>
<evidence type="ECO:0000256" key="1">
    <source>
        <dbReference type="SAM" id="Coils"/>
    </source>
</evidence>
<organism evidence="2 4">
    <name type="scientific">Oerskovia enterophila</name>
    <dbReference type="NCBI Taxonomy" id="43678"/>
    <lineage>
        <taxon>Bacteria</taxon>
        <taxon>Bacillati</taxon>
        <taxon>Actinomycetota</taxon>
        <taxon>Actinomycetes</taxon>
        <taxon>Micrococcales</taxon>
        <taxon>Cellulomonadaceae</taxon>
        <taxon>Oerskovia</taxon>
    </lineage>
</organism>
<dbReference type="PATRIC" id="fig|43678.3.peg.1600"/>
<dbReference type="EMBL" id="LRIE01000065">
    <property type="protein sequence ID" value="KZM35827.1"/>
    <property type="molecule type" value="Genomic_DNA"/>
</dbReference>
<dbReference type="STRING" id="43678.OJAG_15280"/>
<dbReference type="AlphaFoldDB" id="A0A161XGA1"/>
<dbReference type="Proteomes" id="UP000093412">
    <property type="component" value="Unassembled WGS sequence"/>
</dbReference>
<name>A0A161XGA1_9CELL</name>
<evidence type="ECO:0000313" key="3">
    <source>
        <dbReference type="EMBL" id="OCI31157.1"/>
    </source>
</evidence>
<evidence type="ECO:0000313" key="5">
    <source>
        <dbReference type="Proteomes" id="UP000093412"/>
    </source>
</evidence>
<keyword evidence="1" id="KW-0175">Coiled coil</keyword>
<dbReference type="OrthoDB" id="3291843at2"/>
<accession>A0A161XGA1</accession>
<feature type="coiled-coil region" evidence="1">
    <location>
        <begin position="64"/>
        <end position="91"/>
    </location>
</feature>
<reference evidence="3 5" key="2">
    <citation type="submission" date="2016-06" db="EMBL/GenBank/DDBJ databases">
        <title>Genome sequence of Oerskovia enterophila DSM 43852.</title>
        <authorList>
            <person name="Poehlein A."/>
            <person name="Jag V."/>
            <person name="Bengelsdorf F.R."/>
            <person name="Daniel R."/>
            <person name="Duerre P."/>
        </authorList>
    </citation>
    <scope>NUCLEOTIDE SEQUENCE [LARGE SCALE GENOMIC DNA]</scope>
    <source>
        <strain evidence="3 5">DSM 43852</strain>
    </source>
</reference>
<proteinExistence type="predicted"/>